<name>A0A6A4K4P0_APOLU</name>
<dbReference type="AlphaFoldDB" id="A0A6A4K4P0"/>
<accession>A0A6A4K4P0</accession>
<dbReference type="EMBL" id="WIXP02000001">
    <property type="protein sequence ID" value="KAF6216788.1"/>
    <property type="molecule type" value="Genomic_DNA"/>
</dbReference>
<reference evidence="1" key="1">
    <citation type="journal article" date="2021" name="Mol. Ecol. Resour.">
        <title>Apolygus lucorum genome provides insights into omnivorousness and mesophyll feeding.</title>
        <authorList>
            <person name="Liu Y."/>
            <person name="Liu H."/>
            <person name="Wang H."/>
            <person name="Huang T."/>
            <person name="Liu B."/>
            <person name="Yang B."/>
            <person name="Yin L."/>
            <person name="Li B."/>
            <person name="Zhang Y."/>
            <person name="Zhang S."/>
            <person name="Jiang F."/>
            <person name="Zhang X."/>
            <person name="Ren Y."/>
            <person name="Wang B."/>
            <person name="Wang S."/>
            <person name="Lu Y."/>
            <person name="Wu K."/>
            <person name="Fan W."/>
            <person name="Wang G."/>
        </authorList>
    </citation>
    <scope>NUCLEOTIDE SEQUENCE</scope>
    <source>
        <strain evidence="1">12Hb</strain>
    </source>
</reference>
<gene>
    <name evidence="1" type="ORF">GE061_001138</name>
</gene>
<protein>
    <submittedName>
        <fullName evidence="1">Uncharacterized protein</fullName>
    </submittedName>
</protein>
<sequence>MDLHSVLLSPKSLASALYYKQKLQVHNFSIYELNQGHVELYVWHEADGGVTSNEFTSCLIDYISNRSTYHTIVLISDGCCYLNRNKVLASNLSTTAKHLNITIQQLYLEKGHTMMEVDSVHATLEKYFRPPINSPADYVARMRLARPTQPYNVRVVDFSFFKRHEDRCSLTSLRPGKKSGDPTVMDIRQLKYTKDGLIFYTLDYSEDWIILPQRRKSSHNDSDVVAPLYSRPRPISKSKYDHLQELKAVIEKDHHAFYDSLTYV</sequence>
<dbReference type="PANTHER" id="PTHR10773">
    <property type="entry name" value="DNA-DIRECTED RNA POLYMERASES I, II, AND III SUBUNIT RPABC2"/>
    <property type="match status" value="1"/>
</dbReference>
<evidence type="ECO:0000313" key="1">
    <source>
        <dbReference type="EMBL" id="KAF6216788.1"/>
    </source>
</evidence>
<keyword evidence="2" id="KW-1185">Reference proteome</keyword>
<dbReference type="Proteomes" id="UP000466442">
    <property type="component" value="Linkage Group LG1"/>
</dbReference>
<comment type="caution">
    <text evidence="1">The sequence shown here is derived from an EMBL/GenBank/DDBJ whole genome shotgun (WGS) entry which is preliminary data.</text>
</comment>
<dbReference type="PANTHER" id="PTHR10773:SF19">
    <property type="match status" value="1"/>
</dbReference>
<dbReference type="OrthoDB" id="6614966at2759"/>
<proteinExistence type="predicted"/>
<organism evidence="1 2">
    <name type="scientific">Apolygus lucorum</name>
    <name type="common">Small green plant bug</name>
    <name type="synonym">Lygocoris lucorum</name>
    <dbReference type="NCBI Taxonomy" id="248454"/>
    <lineage>
        <taxon>Eukaryota</taxon>
        <taxon>Metazoa</taxon>
        <taxon>Ecdysozoa</taxon>
        <taxon>Arthropoda</taxon>
        <taxon>Hexapoda</taxon>
        <taxon>Insecta</taxon>
        <taxon>Pterygota</taxon>
        <taxon>Neoptera</taxon>
        <taxon>Paraneoptera</taxon>
        <taxon>Hemiptera</taxon>
        <taxon>Heteroptera</taxon>
        <taxon>Panheteroptera</taxon>
        <taxon>Cimicomorpha</taxon>
        <taxon>Miridae</taxon>
        <taxon>Mirini</taxon>
        <taxon>Apolygus</taxon>
    </lineage>
</organism>
<evidence type="ECO:0000313" key="2">
    <source>
        <dbReference type="Proteomes" id="UP000466442"/>
    </source>
</evidence>